<comment type="caution">
    <text evidence="1">The sequence shown here is derived from an EMBL/GenBank/DDBJ whole genome shotgun (WGS) entry which is preliminary data.</text>
</comment>
<dbReference type="Proteomes" id="UP000601435">
    <property type="component" value="Unassembled WGS sequence"/>
</dbReference>
<evidence type="ECO:0000313" key="2">
    <source>
        <dbReference type="Proteomes" id="UP000601435"/>
    </source>
</evidence>
<feature type="non-terminal residue" evidence="1">
    <location>
        <position position="52"/>
    </location>
</feature>
<dbReference type="OrthoDB" id="10315056at2759"/>
<feature type="non-terminal residue" evidence="1">
    <location>
        <position position="1"/>
    </location>
</feature>
<keyword evidence="2" id="KW-1185">Reference proteome</keyword>
<gene>
    <name evidence="1" type="ORF">SNEC2469_LOCUS16521</name>
</gene>
<sequence>PNSAPLGWHERRRVLPQAQELSPWRLRKPRPLSSQSCPTVKSRCGSWTAVET</sequence>
<dbReference type="EMBL" id="CAJNJA010026929">
    <property type="protein sequence ID" value="CAE7567397.1"/>
    <property type="molecule type" value="Genomic_DNA"/>
</dbReference>
<name>A0A812UK19_9DINO</name>
<reference evidence="1" key="1">
    <citation type="submission" date="2021-02" db="EMBL/GenBank/DDBJ databases">
        <authorList>
            <person name="Dougan E. K."/>
            <person name="Rhodes N."/>
            <person name="Thang M."/>
            <person name="Chan C."/>
        </authorList>
    </citation>
    <scope>NUCLEOTIDE SEQUENCE</scope>
</reference>
<proteinExistence type="predicted"/>
<evidence type="ECO:0000313" key="1">
    <source>
        <dbReference type="EMBL" id="CAE7567397.1"/>
    </source>
</evidence>
<organism evidence="1 2">
    <name type="scientific">Symbiodinium necroappetens</name>
    <dbReference type="NCBI Taxonomy" id="1628268"/>
    <lineage>
        <taxon>Eukaryota</taxon>
        <taxon>Sar</taxon>
        <taxon>Alveolata</taxon>
        <taxon>Dinophyceae</taxon>
        <taxon>Suessiales</taxon>
        <taxon>Symbiodiniaceae</taxon>
        <taxon>Symbiodinium</taxon>
    </lineage>
</organism>
<accession>A0A812UK19</accession>
<protein>
    <submittedName>
        <fullName evidence="1">Uncharacterized protein</fullName>
    </submittedName>
</protein>
<dbReference type="AlphaFoldDB" id="A0A812UK19"/>